<dbReference type="Gene3D" id="3.40.190.10">
    <property type="entry name" value="Periplasmic binding protein-like II"/>
    <property type="match status" value="1"/>
</dbReference>
<sequence length="343" mass="37325">MNRTAFHIQKQKNLRRLHMKLSLRQLAMTAGCMLVATQLLAEPKRPECIAPASPGGGFDLTCKLIQSALINEKILSSPMRVTYMPGGVGAVAYNAVVAQRPADAGTLVAWSSGSLLNLAQGKFGRFDENAVRWLAAVGTSYGAIAVKSDSPYKNLDDLVKALKADPSKVVIGSGGTVGSQDWMQTALIAKAAGINPRELRYVALEGGGEIATALLGGHIQVGSTDISDSMPHILSGNMRLLAVFADKRIDEPEMKDIPTAKEQGYDIVWPVVRGFYLGPKVSDEDYNWWKASFDKVLASEDFAKLRDQRELFPFAMTGQELDAYVKKQVADYKLMAKEFGLIQ</sequence>
<dbReference type="PANTHER" id="PTHR42928">
    <property type="entry name" value="TRICARBOXYLATE-BINDING PROTEIN"/>
    <property type="match status" value="1"/>
</dbReference>
<dbReference type="EMBL" id="RBTP01000031">
    <property type="protein sequence ID" value="RMT82023.1"/>
    <property type="molecule type" value="Genomic_DNA"/>
</dbReference>
<dbReference type="SUPFAM" id="SSF53850">
    <property type="entry name" value="Periplasmic binding protein-like II"/>
    <property type="match status" value="1"/>
</dbReference>
<proteinExistence type="inferred from homology"/>
<evidence type="ECO:0000313" key="3">
    <source>
        <dbReference type="EMBL" id="RMT82023.1"/>
    </source>
</evidence>
<protein>
    <submittedName>
        <fullName evidence="3">Tricarboxylate transport protein TctC</fullName>
    </submittedName>
</protein>
<evidence type="ECO:0000256" key="2">
    <source>
        <dbReference type="SAM" id="SignalP"/>
    </source>
</evidence>
<dbReference type="InterPro" id="IPR005064">
    <property type="entry name" value="BUG"/>
</dbReference>
<gene>
    <name evidence="3" type="ORF">ALP40_04837</name>
</gene>
<feature type="signal peptide" evidence="2">
    <location>
        <begin position="1"/>
        <end position="41"/>
    </location>
</feature>
<dbReference type="PANTHER" id="PTHR42928:SF3">
    <property type="entry name" value="UPF0065 PROTEIN YFLP"/>
    <property type="match status" value="1"/>
</dbReference>
<dbReference type="PIRSF" id="PIRSF017082">
    <property type="entry name" value="YflP"/>
    <property type="match status" value="1"/>
</dbReference>
<evidence type="ECO:0000313" key="4">
    <source>
        <dbReference type="Proteomes" id="UP000273854"/>
    </source>
</evidence>
<dbReference type="Pfam" id="PF03401">
    <property type="entry name" value="TctC"/>
    <property type="match status" value="1"/>
</dbReference>
<comment type="caution">
    <text evidence="3">The sequence shown here is derived from an EMBL/GenBank/DDBJ whole genome shotgun (WGS) entry which is preliminary data.</text>
</comment>
<dbReference type="CDD" id="cd07012">
    <property type="entry name" value="PBP2_Bug_TTT"/>
    <property type="match status" value="1"/>
</dbReference>
<dbReference type="Gene3D" id="3.40.190.150">
    <property type="entry name" value="Bordetella uptake gene, domain 1"/>
    <property type="match status" value="1"/>
</dbReference>
<feature type="chain" id="PRO_5018001851" evidence="2">
    <location>
        <begin position="42"/>
        <end position="343"/>
    </location>
</feature>
<evidence type="ECO:0000256" key="1">
    <source>
        <dbReference type="ARBA" id="ARBA00006987"/>
    </source>
</evidence>
<comment type="similarity">
    <text evidence="1">Belongs to the UPF0065 (bug) family.</text>
</comment>
<name>A0A3M5PD97_PSEVI</name>
<dbReference type="Proteomes" id="UP000273854">
    <property type="component" value="Unassembled WGS sequence"/>
</dbReference>
<dbReference type="AlphaFoldDB" id="A0A3M5PD97"/>
<keyword evidence="2" id="KW-0732">Signal</keyword>
<dbReference type="InterPro" id="IPR042100">
    <property type="entry name" value="Bug_dom1"/>
</dbReference>
<accession>A0A3M5PD97</accession>
<reference evidence="3 4" key="1">
    <citation type="submission" date="2018-08" db="EMBL/GenBank/DDBJ databases">
        <title>Recombination of ecologically and evolutionarily significant loci maintains genetic cohesion in the Pseudomonas syringae species complex.</title>
        <authorList>
            <person name="Dillon M."/>
            <person name="Thakur S."/>
            <person name="Almeida R.N.D."/>
            <person name="Weir B.S."/>
            <person name="Guttman D.S."/>
        </authorList>
    </citation>
    <scope>NUCLEOTIDE SEQUENCE [LARGE SCALE GENOMIC DNA]</scope>
    <source>
        <strain evidence="3 4">ICMP 19473</strain>
    </source>
</reference>
<organism evidence="3 4">
    <name type="scientific">Pseudomonas viridiflava</name>
    <name type="common">Phytomonas viridiflava</name>
    <dbReference type="NCBI Taxonomy" id="33069"/>
    <lineage>
        <taxon>Bacteria</taxon>
        <taxon>Pseudomonadati</taxon>
        <taxon>Pseudomonadota</taxon>
        <taxon>Gammaproteobacteria</taxon>
        <taxon>Pseudomonadales</taxon>
        <taxon>Pseudomonadaceae</taxon>
        <taxon>Pseudomonas</taxon>
    </lineage>
</organism>